<proteinExistence type="predicted"/>
<dbReference type="AlphaFoldDB" id="A0AAW2F4K5"/>
<accession>A0AAW2F4K5</accession>
<keyword evidence="2" id="KW-1185">Reference proteome</keyword>
<dbReference type="EMBL" id="JADYXP020000014">
    <property type="protein sequence ID" value="KAL0110463.1"/>
    <property type="molecule type" value="Genomic_DNA"/>
</dbReference>
<evidence type="ECO:0000313" key="2">
    <source>
        <dbReference type="Proteomes" id="UP001430953"/>
    </source>
</evidence>
<organism evidence="1 2">
    <name type="scientific">Cardiocondyla obscurior</name>
    <dbReference type="NCBI Taxonomy" id="286306"/>
    <lineage>
        <taxon>Eukaryota</taxon>
        <taxon>Metazoa</taxon>
        <taxon>Ecdysozoa</taxon>
        <taxon>Arthropoda</taxon>
        <taxon>Hexapoda</taxon>
        <taxon>Insecta</taxon>
        <taxon>Pterygota</taxon>
        <taxon>Neoptera</taxon>
        <taxon>Endopterygota</taxon>
        <taxon>Hymenoptera</taxon>
        <taxon>Apocrita</taxon>
        <taxon>Aculeata</taxon>
        <taxon>Formicoidea</taxon>
        <taxon>Formicidae</taxon>
        <taxon>Myrmicinae</taxon>
        <taxon>Cardiocondyla</taxon>
    </lineage>
</organism>
<protein>
    <submittedName>
        <fullName evidence="1">Uncharacterized protein</fullName>
    </submittedName>
</protein>
<reference evidence="1 2" key="1">
    <citation type="submission" date="2023-03" db="EMBL/GenBank/DDBJ databases">
        <title>High recombination rates correlate with genetic variation in Cardiocondyla obscurior ants.</title>
        <authorList>
            <person name="Errbii M."/>
        </authorList>
    </citation>
    <scope>NUCLEOTIDE SEQUENCE [LARGE SCALE GENOMIC DNA]</scope>
    <source>
        <strain evidence="1">Alpha-2009</strain>
        <tissue evidence="1">Whole body</tissue>
    </source>
</reference>
<sequence length="155" mass="17663">MSRHPCVVALSSARKDDSTRVIREEEAQDQDGHRASAEQLIGSPCRIRSRPFFPFLNRPLANVAEVRYQSRGAAVSQLTVENQRRWLWFSGQGSRLLSLVADEYRDLNAPFFPLVRPLSFPRYRFAHSLDSYRVTGANRTRVEPANSAVYVGRLV</sequence>
<comment type="caution">
    <text evidence="1">The sequence shown here is derived from an EMBL/GenBank/DDBJ whole genome shotgun (WGS) entry which is preliminary data.</text>
</comment>
<dbReference type="Proteomes" id="UP001430953">
    <property type="component" value="Unassembled WGS sequence"/>
</dbReference>
<evidence type="ECO:0000313" key="1">
    <source>
        <dbReference type="EMBL" id="KAL0110463.1"/>
    </source>
</evidence>
<gene>
    <name evidence="1" type="ORF">PUN28_013820</name>
</gene>
<name>A0AAW2F4K5_9HYME</name>